<keyword evidence="2" id="KW-0689">Ribosomal protein</keyword>
<proteinExistence type="inferred from homology"/>
<protein>
    <recommendedName>
        <fullName evidence="6">50S ribosomal protein L34</fullName>
    </recommendedName>
</protein>
<keyword evidence="5" id="KW-1185">Reference proteome</keyword>
<gene>
    <name evidence="4" type="ORF">HK105_208303</name>
</gene>
<evidence type="ECO:0000256" key="3">
    <source>
        <dbReference type="ARBA" id="ARBA00023274"/>
    </source>
</evidence>
<dbReference type="NCBIfam" id="TIGR01030">
    <property type="entry name" value="rpmH_bact"/>
    <property type="match status" value="1"/>
</dbReference>
<evidence type="ECO:0008006" key="6">
    <source>
        <dbReference type="Google" id="ProtNLM"/>
    </source>
</evidence>
<evidence type="ECO:0000256" key="1">
    <source>
        <dbReference type="ARBA" id="ARBA00010111"/>
    </source>
</evidence>
<comment type="similarity">
    <text evidence="1">Belongs to the bacterial ribosomal protein bL34 family.</text>
</comment>
<evidence type="ECO:0000313" key="4">
    <source>
        <dbReference type="EMBL" id="KAL2912235.1"/>
    </source>
</evidence>
<dbReference type="EMBL" id="JADGIZ020000073">
    <property type="protein sequence ID" value="KAL2912235.1"/>
    <property type="molecule type" value="Genomic_DNA"/>
</dbReference>
<name>A0ABR4MYD4_9FUNG</name>
<accession>A0ABR4MYD4</accession>
<evidence type="ECO:0000313" key="5">
    <source>
        <dbReference type="Proteomes" id="UP001527925"/>
    </source>
</evidence>
<sequence>MRLLGSARPMLRSAPHRFSRCADSALDLDASAPHVHPRLQSRVTSAMQVRCATYGQEYQPSTLKRKRKFGFLRRLKTLGGRKILKRRMLKGRKWLSH</sequence>
<organism evidence="4 5">
    <name type="scientific">Polyrhizophydium stewartii</name>
    <dbReference type="NCBI Taxonomy" id="2732419"/>
    <lineage>
        <taxon>Eukaryota</taxon>
        <taxon>Fungi</taxon>
        <taxon>Fungi incertae sedis</taxon>
        <taxon>Chytridiomycota</taxon>
        <taxon>Chytridiomycota incertae sedis</taxon>
        <taxon>Chytridiomycetes</taxon>
        <taxon>Rhizophydiales</taxon>
        <taxon>Rhizophydiales incertae sedis</taxon>
        <taxon>Polyrhizophydium</taxon>
    </lineage>
</organism>
<evidence type="ECO:0000256" key="2">
    <source>
        <dbReference type="ARBA" id="ARBA00022980"/>
    </source>
</evidence>
<dbReference type="Proteomes" id="UP001527925">
    <property type="component" value="Unassembled WGS sequence"/>
</dbReference>
<keyword evidence="3" id="KW-0687">Ribonucleoprotein</keyword>
<dbReference type="Pfam" id="PF00468">
    <property type="entry name" value="Ribosomal_L34"/>
    <property type="match status" value="1"/>
</dbReference>
<dbReference type="PANTHER" id="PTHR14503:SF4">
    <property type="entry name" value="LARGE RIBOSOMAL SUBUNIT PROTEIN BL34M"/>
    <property type="match status" value="1"/>
</dbReference>
<comment type="caution">
    <text evidence="4">The sequence shown here is derived from an EMBL/GenBank/DDBJ whole genome shotgun (WGS) entry which is preliminary data.</text>
</comment>
<dbReference type="PANTHER" id="PTHR14503">
    <property type="entry name" value="MITOCHONDRIAL RIBOSOMAL PROTEIN 34 FAMILY MEMBER"/>
    <property type="match status" value="1"/>
</dbReference>
<reference evidence="4 5" key="1">
    <citation type="submission" date="2023-09" db="EMBL/GenBank/DDBJ databases">
        <title>Pangenome analysis of Batrachochytrium dendrobatidis and related Chytrids.</title>
        <authorList>
            <person name="Yacoub M.N."/>
            <person name="Stajich J.E."/>
            <person name="James T.Y."/>
        </authorList>
    </citation>
    <scope>NUCLEOTIDE SEQUENCE [LARGE SCALE GENOMIC DNA]</scope>
    <source>
        <strain evidence="4 5">JEL0888</strain>
    </source>
</reference>
<dbReference type="InterPro" id="IPR000271">
    <property type="entry name" value="Ribosomal_bL34"/>
</dbReference>
<dbReference type="Gene3D" id="1.10.287.3980">
    <property type="match status" value="1"/>
</dbReference>